<evidence type="ECO:0000256" key="11">
    <source>
        <dbReference type="SAM" id="Phobius"/>
    </source>
</evidence>
<organism evidence="13 14">
    <name type="scientific">Biomphalaria glabrata</name>
    <name type="common">Bloodfluke planorb</name>
    <name type="synonym">Freshwater snail</name>
    <dbReference type="NCBI Taxonomy" id="6526"/>
    <lineage>
        <taxon>Eukaryota</taxon>
        <taxon>Metazoa</taxon>
        <taxon>Spiralia</taxon>
        <taxon>Lophotrochozoa</taxon>
        <taxon>Mollusca</taxon>
        <taxon>Gastropoda</taxon>
        <taxon>Heterobranchia</taxon>
        <taxon>Euthyneura</taxon>
        <taxon>Panpulmonata</taxon>
        <taxon>Hygrophila</taxon>
        <taxon>Lymnaeoidea</taxon>
        <taxon>Planorbidae</taxon>
        <taxon>Biomphalaria</taxon>
    </lineage>
</organism>
<dbReference type="Gene3D" id="3.50.50.60">
    <property type="entry name" value="FAD/NAD(P)-binding domain"/>
    <property type="match status" value="1"/>
</dbReference>
<dbReference type="VEuPathDB" id="VectorBase:BGLB016579"/>
<evidence type="ECO:0000256" key="10">
    <source>
        <dbReference type="HAMAP-Rule" id="MF_03018"/>
    </source>
</evidence>
<dbReference type="GO" id="GO:0043420">
    <property type="term" value="P:anthranilate metabolic process"/>
    <property type="evidence" value="ECO:0007669"/>
    <property type="project" value="UniProtKB-UniRule"/>
</dbReference>
<dbReference type="PANTHER" id="PTHR46028:SF2">
    <property type="entry name" value="KYNURENINE 3-MONOOXYGENASE"/>
    <property type="match status" value="1"/>
</dbReference>
<evidence type="ECO:0000256" key="1">
    <source>
        <dbReference type="ARBA" id="ARBA00001974"/>
    </source>
</evidence>
<dbReference type="EnsemblMetazoa" id="BGLB016579-RA">
    <property type="protein sequence ID" value="BGLB016579-PA"/>
    <property type="gene ID" value="BGLB016579"/>
</dbReference>
<comment type="cofactor">
    <cofactor evidence="1 10">
        <name>FAD</name>
        <dbReference type="ChEBI" id="CHEBI:57692"/>
    </cofactor>
</comment>
<dbReference type="InterPro" id="IPR036188">
    <property type="entry name" value="FAD/NAD-bd_sf"/>
</dbReference>
<dbReference type="GO" id="GO:0006569">
    <property type="term" value="P:L-tryptophan catabolic process"/>
    <property type="evidence" value="ECO:0007669"/>
    <property type="project" value="UniProtKB-UniRule"/>
</dbReference>
<evidence type="ECO:0000256" key="2">
    <source>
        <dbReference type="ARBA" id="ARBA00022630"/>
    </source>
</evidence>
<keyword evidence="2 10" id="KW-0285">Flavoprotein</keyword>
<keyword evidence="5 10" id="KW-0521">NADP</keyword>
<evidence type="ECO:0000313" key="13">
    <source>
        <dbReference type="EnsemblMetazoa" id="BGLB016579-PA"/>
    </source>
</evidence>
<accession>A0A2C9K8S6</accession>
<reference evidence="13" key="1">
    <citation type="submission" date="2020-05" db="UniProtKB">
        <authorList>
            <consortium name="EnsemblMetazoa"/>
        </authorList>
    </citation>
    <scope>IDENTIFICATION</scope>
    <source>
        <strain evidence="13">BB02</strain>
    </source>
</reference>
<dbReference type="GO" id="GO:0004502">
    <property type="term" value="F:kynurenine 3-monooxygenase activity"/>
    <property type="evidence" value="ECO:0007669"/>
    <property type="project" value="UniProtKB-UniRule"/>
</dbReference>
<feature type="domain" description="FAD-binding" evidence="12">
    <location>
        <begin position="23"/>
        <end position="362"/>
    </location>
</feature>
<evidence type="ECO:0000256" key="9">
    <source>
        <dbReference type="ARBA" id="ARBA00047818"/>
    </source>
</evidence>
<keyword evidence="6 10" id="KW-0560">Oxidoreductase</keyword>
<dbReference type="GO" id="GO:0005741">
    <property type="term" value="C:mitochondrial outer membrane"/>
    <property type="evidence" value="ECO:0007669"/>
    <property type="project" value="TreeGrafter"/>
</dbReference>
<protein>
    <recommendedName>
        <fullName evidence="10">Kynurenine 3-monooxygenase</fullName>
        <ecNumber evidence="10">1.14.13.9</ecNumber>
    </recommendedName>
    <alternativeName>
        <fullName evidence="10">Kynurenine 3-hydroxylase</fullName>
    </alternativeName>
</protein>
<comment type="function">
    <text evidence="10">Catalyzes the hydroxylation of L-kynurenine (L-Kyn) to form 3-hydroxy-L-kynurenine (L-3OHKyn). Required for synthesis of quinolinic acid.</text>
</comment>
<comment type="subcellular location">
    <subcellularLocation>
        <location evidence="10">Mitochondrion</location>
    </subcellularLocation>
</comment>
<keyword evidence="11" id="KW-1133">Transmembrane helix</keyword>
<dbReference type="GO" id="GO:0071949">
    <property type="term" value="F:FAD binding"/>
    <property type="evidence" value="ECO:0007669"/>
    <property type="project" value="InterPro"/>
</dbReference>
<dbReference type="PANTHER" id="PTHR46028">
    <property type="entry name" value="KYNURENINE 3-MONOOXYGENASE"/>
    <property type="match status" value="1"/>
</dbReference>
<dbReference type="HAMAP" id="MF_01971">
    <property type="entry name" value="Kynurenine_monooxygenase"/>
    <property type="match status" value="1"/>
</dbReference>
<dbReference type="Pfam" id="PF01494">
    <property type="entry name" value="FAD_binding_3"/>
    <property type="match status" value="1"/>
</dbReference>
<name>A0A2C9K8S6_BIOGL</name>
<dbReference type="Proteomes" id="UP000076420">
    <property type="component" value="Unassembled WGS sequence"/>
</dbReference>
<dbReference type="InterPro" id="IPR002938">
    <property type="entry name" value="FAD-bd"/>
</dbReference>
<dbReference type="GO" id="GO:0034354">
    <property type="term" value="P:'de novo' NAD+ biosynthetic process from L-tryptophan"/>
    <property type="evidence" value="ECO:0007669"/>
    <property type="project" value="UniProtKB-UniRule"/>
</dbReference>
<dbReference type="EC" id="1.14.13.9" evidence="10"/>
<proteinExistence type="inferred from homology"/>
<comment type="pathway">
    <text evidence="10">Cofactor biosynthesis; NAD(+) biosynthesis; quinolinate from L-kynurenine: step 1/3.</text>
</comment>
<evidence type="ECO:0000256" key="8">
    <source>
        <dbReference type="ARBA" id="ARBA00023128"/>
    </source>
</evidence>
<evidence type="ECO:0000259" key="12">
    <source>
        <dbReference type="Pfam" id="PF01494"/>
    </source>
</evidence>
<dbReference type="PRINTS" id="PR00420">
    <property type="entry name" value="RNGMNOXGNASE"/>
</dbReference>
<comment type="catalytic activity">
    <reaction evidence="9 10">
        <text>L-kynurenine + NADPH + O2 + H(+) = 3-hydroxy-L-kynurenine + NADP(+) + H2O</text>
        <dbReference type="Rhea" id="RHEA:20545"/>
        <dbReference type="ChEBI" id="CHEBI:15377"/>
        <dbReference type="ChEBI" id="CHEBI:15378"/>
        <dbReference type="ChEBI" id="CHEBI:15379"/>
        <dbReference type="ChEBI" id="CHEBI:57783"/>
        <dbReference type="ChEBI" id="CHEBI:57959"/>
        <dbReference type="ChEBI" id="CHEBI:58125"/>
        <dbReference type="ChEBI" id="CHEBI:58349"/>
        <dbReference type="EC" id="1.14.13.9"/>
    </reaction>
</comment>
<feature type="transmembrane region" description="Helical" evidence="11">
    <location>
        <begin position="425"/>
        <end position="445"/>
    </location>
</feature>
<dbReference type="STRING" id="6526.A0A2C9K8S6"/>
<dbReference type="GO" id="GO:0070189">
    <property type="term" value="P:kynurenine metabolic process"/>
    <property type="evidence" value="ECO:0007669"/>
    <property type="project" value="TreeGrafter"/>
</dbReference>
<evidence type="ECO:0000256" key="3">
    <source>
        <dbReference type="ARBA" id="ARBA00022642"/>
    </source>
</evidence>
<dbReference type="FunFam" id="3.50.50.60:FF:000129">
    <property type="entry name" value="Kynurenine 3-monooxygenase"/>
    <property type="match status" value="1"/>
</dbReference>
<keyword evidence="8 10" id="KW-0496">Mitochondrion</keyword>
<evidence type="ECO:0000313" key="14">
    <source>
        <dbReference type="Proteomes" id="UP000076420"/>
    </source>
</evidence>
<evidence type="ECO:0000256" key="5">
    <source>
        <dbReference type="ARBA" id="ARBA00022857"/>
    </source>
</evidence>
<dbReference type="InterPro" id="IPR027545">
    <property type="entry name" value="Kynurenine_monooxygenase"/>
</dbReference>
<dbReference type="GO" id="GO:0019805">
    <property type="term" value="P:quinolinate biosynthetic process"/>
    <property type="evidence" value="ECO:0007669"/>
    <property type="project" value="UniProtKB-UniRule"/>
</dbReference>
<gene>
    <name evidence="10" type="primary">KMO</name>
    <name evidence="13" type="synonym">106065831</name>
</gene>
<keyword evidence="11" id="KW-0812">Transmembrane</keyword>
<dbReference type="SUPFAM" id="SSF51905">
    <property type="entry name" value="FAD/NAD(P)-binding domain"/>
    <property type="match status" value="1"/>
</dbReference>
<keyword evidence="7 10" id="KW-0503">Monooxygenase</keyword>
<dbReference type="KEGG" id="bgt:106065831"/>
<keyword evidence="4 10" id="KW-0274">FAD</keyword>
<dbReference type="AlphaFoldDB" id="A0A2C9K8S6"/>
<keyword evidence="11" id="KW-0472">Membrane</keyword>
<evidence type="ECO:0000256" key="6">
    <source>
        <dbReference type="ARBA" id="ARBA00023002"/>
    </source>
</evidence>
<evidence type="ECO:0000256" key="7">
    <source>
        <dbReference type="ARBA" id="ARBA00023033"/>
    </source>
</evidence>
<keyword evidence="3 10" id="KW-0662">Pyridine nucleotide biosynthesis</keyword>
<sequence>SIVGIWRSLFVLTPIFFCLLKVGALNACYMARRGYKVDVFEKRPDIRTMKVVSGKSINLTLSCRGIEALKYVGLDEVVTKCCIPMHARMIHDLDGKQSPIMYGTKDQYIMSIDRRVLNEIMLSASEKFPNVEMHFSHKLTTCNFETGEATFDNEQGQKVSKQFDLIIGCDGAYSAVRKQMMKLSRFDYQQTYIPHGYMELKILPNSRNEFAMEKNYLRIWPRHEYMMIAMPNLDKSFTTTLIMPFEMLESITTEEQLIQFFKAEFPDAVPLIGQQSLIETFMSRKALPFITIKCHPYHVNDKAVILGDAAHAMVPFYGQGINCGMEDCIILDELLDQYNNDFSKALPAYTNKRNPDAKAICDLAMYNYIEMRSKVNTTSFLIRKNLDNLLFKIFPKTWVPLYTMVSFTRIGYQEAIQRREWQDKILTRCLAVLAISGMVGLGVVMNQLNQNYKNWSVSVQSMVIKYGFVY</sequence>
<dbReference type="UniPathway" id="UPA00253">
    <property type="reaction ID" value="UER00328"/>
</dbReference>
<evidence type="ECO:0000256" key="4">
    <source>
        <dbReference type="ARBA" id="ARBA00022827"/>
    </source>
</evidence>
<comment type="similarity">
    <text evidence="10">Belongs to the aromatic-ring hydroxylase family. KMO subfamily.</text>
</comment>
<dbReference type="VEuPathDB" id="VectorBase:BGLAX_029510"/>